<protein>
    <recommendedName>
        <fullName evidence="4">mannose-6-phosphate isomerase</fullName>
        <ecNumber evidence="4">5.3.1.8</ecNumber>
    </recommendedName>
    <alternativeName>
        <fullName evidence="8">Phosphohexomutase</fullName>
    </alternativeName>
    <alternativeName>
        <fullName evidence="9">Phosphomannose isomerase</fullName>
    </alternativeName>
</protein>
<reference evidence="15" key="2">
    <citation type="submission" date="2023-03" db="EMBL/GenBank/DDBJ databases">
        <authorList>
            <person name="Inwood S.N."/>
            <person name="Skelly J.G."/>
            <person name="Guhlin J."/>
            <person name="Harrop T.W.R."/>
            <person name="Goldson S.G."/>
            <person name="Dearden P.K."/>
        </authorList>
    </citation>
    <scope>NUCLEOTIDE SEQUENCE</scope>
    <source>
        <strain evidence="15">Irish</strain>
        <tissue evidence="15">Whole body</tissue>
    </source>
</reference>
<feature type="binding site" evidence="11">
    <location>
        <position position="128"/>
    </location>
    <ligand>
        <name>Zn(2+)</name>
        <dbReference type="ChEBI" id="CHEBI:29105"/>
    </ligand>
</feature>
<evidence type="ECO:0000256" key="11">
    <source>
        <dbReference type="PIRSR" id="PIRSR001480-2"/>
    </source>
</evidence>
<dbReference type="FunFam" id="2.60.120.10:FF:000044">
    <property type="entry name" value="Mannose-6-phosphate isomerase"/>
    <property type="match status" value="1"/>
</dbReference>
<proteinExistence type="inferred from homology"/>
<dbReference type="InterPro" id="IPR046458">
    <property type="entry name" value="PMI_typeI_hel"/>
</dbReference>
<dbReference type="PANTHER" id="PTHR10309:SF0">
    <property type="entry name" value="MANNOSE-6-PHOSPHATE ISOMERASE"/>
    <property type="match status" value="1"/>
</dbReference>
<evidence type="ECO:0000256" key="5">
    <source>
        <dbReference type="ARBA" id="ARBA00022723"/>
    </source>
</evidence>
<dbReference type="InterPro" id="IPR016305">
    <property type="entry name" value="Mannose-6-P_Isomerase"/>
</dbReference>
<comment type="pathway">
    <text evidence="2 12">Nucleotide-sugar biosynthesis; GDP-alpha-D-mannose biosynthesis; alpha-D-mannose 1-phosphate from D-fructose 6-phosphate: step 1/2.</text>
</comment>
<gene>
    <name evidence="15" type="ORF">PV328_005192</name>
</gene>
<comment type="cofactor">
    <cofactor evidence="11">
        <name>Zn(2+)</name>
        <dbReference type="ChEBI" id="CHEBI:29105"/>
    </cofactor>
    <text evidence="11">Binds 1 zinc ion per subunit.</text>
</comment>
<dbReference type="GO" id="GO:0005975">
    <property type="term" value="P:carbohydrate metabolic process"/>
    <property type="evidence" value="ECO:0007669"/>
    <property type="project" value="InterPro"/>
</dbReference>
<evidence type="ECO:0000256" key="1">
    <source>
        <dbReference type="ARBA" id="ARBA00000757"/>
    </source>
</evidence>
<dbReference type="GO" id="GO:0005829">
    <property type="term" value="C:cytosol"/>
    <property type="evidence" value="ECO:0007669"/>
    <property type="project" value="TreeGrafter"/>
</dbReference>
<keyword evidence="16" id="KW-1185">Reference proteome</keyword>
<keyword evidence="6 11" id="KW-0862">Zinc</keyword>
<dbReference type="CDD" id="cd07011">
    <property type="entry name" value="cupin_PMI_type_I_N"/>
    <property type="match status" value="1"/>
</dbReference>
<dbReference type="InterPro" id="IPR014710">
    <property type="entry name" value="RmlC-like_jellyroll"/>
</dbReference>
<feature type="binding site" evidence="11">
    <location>
        <position position="103"/>
    </location>
    <ligand>
        <name>Zn(2+)</name>
        <dbReference type="ChEBI" id="CHEBI:29105"/>
    </ligand>
</feature>
<keyword evidence="7" id="KW-0413">Isomerase</keyword>
<feature type="domain" description="Phosphomannose isomerase type I catalytic" evidence="13">
    <location>
        <begin position="2"/>
        <end position="145"/>
    </location>
</feature>
<comment type="similarity">
    <text evidence="3">Belongs to the mannose-6-phosphate isomerase type 1 family.</text>
</comment>
<feature type="active site" evidence="10">
    <location>
        <position position="281"/>
    </location>
</feature>
<dbReference type="InterPro" id="IPR046457">
    <property type="entry name" value="PMI_typeI_cat"/>
</dbReference>
<dbReference type="GO" id="GO:0004476">
    <property type="term" value="F:mannose-6-phosphate isomerase activity"/>
    <property type="evidence" value="ECO:0007669"/>
    <property type="project" value="UniProtKB-EC"/>
</dbReference>
<keyword evidence="5 11" id="KW-0479">Metal-binding</keyword>
<feature type="domain" description="Phosphomannose isomerase type I helical insertion" evidence="14">
    <location>
        <begin position="169"/>
        <end position="242"/>
    </location>
</feature>
<dbReference type="Gene3D" id="2.60.120.10">
    <property type="entry name" value="Jelly Rolls"/>
    <property type="match status" value="2"/>
</dbReference>
<evidence type="ECO:0000256" key="7">
    <source>
        <dbReference type="ARBA" id="ARBA00023235"/>
    </source>
</evidence>
<dbReference type="Proteomes" id="UP001168990">
    <property type="component" value="Unassembled WGS sequence"/>
</dbReference>
<dbReference type="PROSITE" id="PS00966">
    <property type="entry name" value="PMI_I_2"/>
    <property type="match status" value="1"/>
</dbReference>
<dbReference type="PROSITE" id="PS00965">
    <property type="entry name" value="PMI_I_1"/>
    <property type="match status" value="1"/>
</dbReference>
<evidence type="ECO:0000256" key="4">
    <source>
        <dbReference type="ARBA" id="ARBA00011956"/>
    </source>
</evidence>
<dbReference type="InterPro" id="IPR011051">
    <property type="entry name" value="RmlC_Cupin_sf"/>
</dbReference>
<comment type="caution">
    <text evidence="15">The sequence shown here is derived from an EMBL/GenBank/DDBJ whole genome shotgun (WGS) entry which is preliminary data.</text>
</comment>
<dbReference type="GO" id="GO:0008270">
    <property type="term" value="F:zinc ion binding"/>
    <property type="evidence" value="ECO:0007669"/>
    <property type="project" value="InterPro"/>
</dbReference>
<dbReference type="PRINTS" id="PR00714">
    <property type="entry name" value="MAN6PISMRASE"/>
</dbReference>
<dbReference type="EMBL" id="JAQQBS010000002">
    <property type="protein sequence ID" value="KAK0171788.1"/>
    <property type="molecule type" value="Genomic_DNA"/>
</dbReference>
<dbReference type="Gene3D" id="1.10.441.10">
    <property type="entry name" value="Phosphomannose Isomerase, domain 2"/>
    <property type="match status" value="1"/>
</dbReference>
<dbReference type="AlphaFoldDB" id="A0AA39KS19"/>
<evidence type="ECO:0000259" key="13">
    <source>
        <dbReference type="Pfam" id="PF20511"/>
    </source>
</evidence>
<evidence type="ECO:0000256" key="12">
    <source>
        <dbReference type="RuleBase" id="RU004248"/>
    </source>
</evidence>
<evidence type="ECO:0000259" key="14">
    <source>
        <dbReference type="Pfam" id="PF20512"/>
    </source>
</evidence>
<dbReference type="NCBIfam" id="TIGR00218">
    <property type="entry name" value="manA"/>
    <property type="match status" value="1"/>
</dbReference>
<evidence type="ECO:0000313" key="16">
    <source>
        <dbReference type="Proteomes" id="UP001168990"/>
    </source>
</evidence>
<evidence type="ECO:0000256" key="9">
    <source>
        <dbReference type="ARBA" id="ARBA00030762"/>
    </source>
</evidence>
<evidence type="ECO:0000256" key="10">
    <source>
        <dbReference type="PIRSR" id="PIRSR001480-1"/>
    </source>
</evidence>
<feature type="binding site" evidence="11">
    <location>
        <position position="262"/>
    </location>
    <ligand>
        <name>Zn(2+)</name>
        <dbReference type="ChEBI" id="CHEBI:29105"/>
    </ligand>
</feature>
<organism evidence="15 16">
    <name type="scientific">Microctonus aethiopoides</name>
    <dbReference type="NCBI Taxonomy" id="144406"/>
    <lineage>
        <taxon>Eukaryota</taxon>
        <taxon>Metazoa</taxon>
        <taxon>Ecdysozoa</taxon>
        <taxon>Arthropoda</taxon>
        <taxon>Hexapoda</taxon>
        <taxon>Insecta</taxon>
        <taxon>Pterygota</taxon>
        <taxon>Neoptera</taxon>
        <taxon>Endopterygota</taxon>
        <taxon>Hymenoptera</taxon>
        <taxon>Apocrita</taxon>
        <taxon>Ichneumonoidea</taxon>
        <taxon>Braconidae</taxon>
        <taxon>Euphorinae</taxon>
        <taxon>Microctonus</taxon>
    </lineage>
</organism>
<dbReference type="Pfam" id="PF20512">
    <property type="entry name" value="PMI_typeI_hel"/>
    <property type="match status" value="1"/>
</dbReference>
<dbReference type="InterPro" id="IPR001250">
    <property type="entry name" value="Man6P_Isoase-1"/>
</dbReference>
<dbReference type="GO" id="GO:0009298">
    <property type="term" value="P:GDP-mannose biosynthetic process"/>
    <property type="evidence" value="ECO:0007669"/>
    <property type="project" value="InterPro"/>
</dbReference>
<dbReference type="PANTHER" id="PTHR10309">
    <property type="entry name" value="MANNOSE-6-PHOSPHATE ISOMERASE"/>
    <property type="match status" value="1"/>
</dbReference>
<dbReference type="EC" id="5.3.1.8" evidence="4"/>
<reference evidence="15" key="1">
    <citation type="journal article" date="2023" name="bioRxiv">
        <title>Scaffold-level genome assemblies of two parasitoid biocontrol wasps reveal the parthenogenesis mechanism and an associated novel virus.</title>
        <authorList>
            <person name="Inwood S."/>
            <person name="Skelly J."/>
            <person name="Guhlin J."/>
            <person name="Harrop T."/>
            <person name="Goldson S."/>
            <person name="Dearden P."/>
        </authorList>
    </citation>
    <scope>NUCLEOTIDE SEQUENCE</scope>
    <source>
        <strain evidence="15">Irish</strain>
        <tissue evidence="15">Whole body</tissue>
    </source>
</reference>
<sequence length="402" mass="45010">MELKCTFQKYDWGKKGSKSSVAQLIKAANDDVQILEDESYAELWMGTHVNGPSFIKSTGESLEKYILDNETVLGNEVSEMYGKSLPFLFKVLSIGKALSIQAHPDKQLAENLHKLQPNIYKDPNHKPEIAIALTNFEALCGFRPVSEIQYFLKIIPEMCIVIGENVAHDFIGTDEANSRIHLQKCIQGLLTHHADSLEGQLLNFLERLSQMDECSREELNASLFEKLHADFPGDVGCFGIYFFNWITLKPGEALFLAPNEPHAYLSGDCVECMACSDNVVRAGLTPKLKDVPTLIEMLTYKCESGATKKFNPTRLDDFTQVFRPPIEDFAVAKIELPPGTMTYNLIPIKSAGILIIIQGTIELSNQSFNKGSVLFIPAYEKINLKILNNNVQTLMFMAFTNI</sequence>
<evidence type="ECO:0000313" key="15">
    <source>
        <dbReference type="EMBL" id="KAK0171788.1"/>
    </source>
</evidence>
<accession>A0AA39KS19</accession>
<evidence type="ECO:0000256" key="3">
    <source>
        <dbReference type="ARBA" id="ARBA00010772"/>
    </source>
</evidence>
<dbReference type="Pfam" id="PF20511">
    <property type="entry name" value="PMI_typeI_cat"/>
    <property type="match status" value="1"/>
</dbReference>
<comment type="catalytic activity">
    <reaction evidence="1">
        <text>D-mannose 6-phosphate = D-fructose 6-phosphate</text>
        <dbReference type="Rhea" id="RHEA:12356"/>
        <dbReference type="ChEBI" id="CHEBI:58735"/>
        <dbReference type="ChEBI" id="CHEBI:61527"/>
        <dbReference type="EC" id="5.3.1.8"/>
    </reaction>
</comment>
<evidence type="ECO:0000256" key="8">
    <source>
        <dbReference type="ARBA" id="ARBA00029741"/>
    </source>
</evidence>
<dbReference type="SUPFAM" id="SSF51182">
    <property type="entry name" value="RmlC-like cupins"/>
    <property type="match status" value="1"/>
</dbReference>
<dbReference type="PIRSF" id="PIRSF001480">
    <property type="entry name" value="Mannose-6-phosphate_isomerase"/>
    <property type="match status" value="1"/>
</dbReference>
<evidence type="ECO:0000256" key="2">
    <source>
        <dbReference type="ARBA" id="ARBA00004666"/>
    </source>
</evidence>
<feature type="binding site" evidence="11">
    <location>
        <position position="101"/>
    </location>
    <ligand>
        <name>Zn(2+)</name>
        <dbReference type="ChEBI" id="CHEBI:29105"/>
    </ligand>
</feature>
<evidence type="ECO:0000256" key="6">
    <source>
        <dbReference type="ARBA" id="ARBA00022833"/>
    </source>
</evidence>
<dbReference type="InterPro" id="IPR018050">
    <property type="entry name" value="Pmannose_isomerase-type1_CS"/>
</dbReference>
<name>A0AA39KS19_9HYME</name>